<feature type="transmembrane region" description="Helical" evidence="2">
    <location>
        <begin position="87"/>
        <end position="106"/>
    </location>
</feature>
<dbReference type="KEGG" id="asu:Asuc_1632"/>
<dbReference type="GO" id="GO:0005886">
    <property type="term" value="C:plasma membrane"/>
    <property type="evidence" value="ECO:0007669"/>
    <property type="project" value="UniProtKB-SubCell"/>
</dbReference>
<evidence type="ECO:0000313" key="4">
    <source>
        <dbReference type="Proteomes" id="UP000001114"/>
    </source>
</evidence>
<dbReference type="Proteomes" id="UP000001114">
    <property type="component" value="Chromosome"/>
</dbReference>
<keyword evidence="2" id="KW-0472">Membrane</keyword>
<organism evidence="3 4">
    <name type="scientific">Actinobacillus succinogenes (strain ATCC 55618 / DSM 22257 / CCUG 43843 / 130Z)</name>
    <dbReference type="NCBI Taxonomy" id="339671"/>
    <lineage>
        <taxon>Bacteria</taxon>
        <taxon>Pseudomonadati</taxon>
        <taxon>Pseudomonadota</taxon>
        <taxon>Gammaproteobacteria</taxon>
        <taxon>Pasteurellales</taxon>
        <taxon>Pasteurellaceae</taxon>
        <taxon>Actinobacillus</taxon>
    </lineage>
</organism>
<name>A6VPT9_ACTSZ</name>
<dbReference type="GO" id="GO:0022857">
    <property type="term" value="F:transmembrane transporter activity"/>
    <property type="evidence" value="ECO:0007669"/>
    <property type="project" value="InterPro"/>
</dbReference>
<dbReference type="InterPro" id="IPR045324">
    <property type="entry name" value="Small_multidrug_res"/>
</dbReference>
<dbReference type="STRING" id="339671.Asuc_1632"/>
<dbReference type="SUPFAM" id="SSF103481">
    <property type="entry name" value="Multidrug resistance efflux transporter EmrE"/>
    <property type="match status" value="1"/>
</dbReference>
<comment type="similarity">
    <text evidence="1">Belongs to the drug/metabolite transporter (DMT) superfamily. Small multidrug resistance (SMR) (TC 2.A.7.1) family.</text>
</comment>
<dbReference type="OrthoDB" id="9808638at2"/>
<dbReference type="InterPro" id="IPR037185">
    <property type="entry name" value="EmrE-like"/>
</dbReference>
<gene>
    <name evidence="3" type="ordered locus">Asuc_1632</name>
</gene>
<proteinExistence type="inferred from homology"/>
<keyword evidence="1 2" id="KW-0812">Transmembrane</keyword>
<reference evidence="4" key="1">
    <citation type="journal article" date="2010" name="BMC Genomics">
        <title>A genomic perspective on the potential of Actinobacillus succinogenes for industrial succinate production.</title>
        <authorList>
            <person name="McKinlay J.B."/>
            <person name="Laivenieks M."/>
            <person name="Schindler B.D."/>
            <person name="McKinlay A.A."/>
            <person name="Siddaramappa S."/>
            <person name="Challacombe J.F."/>
            <person name="Lowry S.R."/>
            <person name="Clum A."/>
            <person name="Lapidus A.L."/>
            <person name="Burkhart K.B."/>
            <person name="Harkins V."/>
            <person name="Vieille C."/>
        </authorList>
    </citation>
    <scope>NUCLEOTIDE SEQUENCE [LARGE SCALE GENOMIC DNA]</scope>
    <source>
        <strain evidence="4">ATCC 55618 / DSM 22257 / CCUG 43843 / 130Z</strain>
    </source>
</reference>
<evidence type="ECO:0000313" key="3">
    <source>
        <dbReference type="EMBL" id="ABR74986.1"/>
    </source>
</evidence>
<dbReference type="AlphaFoldDB" id="A6VPT9"/>
<keyword evidence="2" id="KW-1133">Transmembrane helix</keyword>
<comment type="subcellular location">
    <subcellularLocation>
        <location evidence="1">Cell membrane</location>
        <topology evidence="1">Multi-pass membrane protein</topology>
    </subcellularLocation>
</comment>
<evidence type="ECO:0000256" key="1">
    <source>
        <dbReference type="RuleBase" id="RU003942"/>
    </source>
</evidence>
<sequence>MNSKGLTYIIIGASLECAWAYGLKHAADGLEWAVTIFCIVASFWVFTKAFKYMGASIAYVLYTGLGTLFVVLLDMVTTVQAGGAIDFVKLFFVVTLMSGVIVIKSAK</sequence>
<dbReference type="eggNOG" id="COG2076">
    <property type="taxonomic scope" value="Bacteria"/>
</dbReference>
<feature type="transmembrane region" description="Helical" evidence="2">
    <location>
        <begin position="59"/>
        <end position="81"/>
    </location>
</feature>
<evidence type="ECO:0000256" key="2">
    <source>
        <dbReference type="SAM" id="Phobius"/>
    </source>
</evidence>
<accession>A6VPT9</accession>
<protein>
    <submittedName>
        <fullName evidence="3">Small multidrug resistance protein</fullName>
    </submittedName>
</protein>
<dbReference type="EMBL" id="CP000746">
    <property type="protein sequence ID" value="ABR74986.1"/>
    <property type="molecule type" value="Genomic_DNA"/>
</dbReference>
<dbReference type="HOGENOM" id="CLU_133067_1_0_6"/>
<feature type="transmembrane region" description="Helical" evidence="2">
    <location>
        <begin position="30"/>
        <end position="47"/>
    </location>
</feature>
<dbReference type="RefSeq" id="WP_012073363.1">
    <property type="nucleotide sequence ID" value="NC_009655.1"/>
</dbReference>
<dbReference type="Pfam" id="PF00893">
    <property type="entry name" value="Multi_Drug_Res"/>
    <property type="match status" value="1"/>
</dbReference>
<dbReference type="Gene3D" id="1.10.3730.20">
    <property type="match status" value="1"/>
</dbReference>
<keyword evidence="4" id="KW-1185">Reference proteome</keyword>